<feature type="region of interest" description="Disordered" evidence="6">
    <location>
        <begin position="563"/>
        <end position="611"/>
    </location>
</feature>
<dbReference type="CDD" id="cd11393">
    <property type="entry name" value="bHLH_AtbHLH_like"/>
    <property type="match status" value="1"/>
</dbReference>
<evidence type="ECO:0000256" key="5">
    <source>
        <dbReference type="ARBA" id="ARBA00023242"/>
    </source>
</evidence>
<sequence>MDSVFSVISEEDRASHLRSLMEAFGCNYICLWLFLPQPTHCLYCLDGYYYEDNNQASSSSGSLARRLFDEYRQEVFFIVNDRVPGIAFVNNQPYIDLNESELGRMASVAVQRQFYQEARIKNAVFMGCRSGEIEMGWSNVQMNMENTMRNWFSEDIPQRSPLTEFSQPIDPSRLSSSSSSLRSLSKDSPKRSPFLFNIPTTSHISETPQDPTLQPMPTTSTAIQQQVVLQSLHPIQATTAIPVQYSLQSLQAIPSATSATLHQVMHAFALARNIQFPTQESEDSAMTKAILAVLTSPSISSFTLNLRQRATAFKKYVSLTTTTTATRLTGLRRQSMLKRAFTYYRNLNIERREHMQASRPTSTQIHHKISERRRREKINESFEALRKLLPPEPKDKKDKASVLNRTSEYLTSLKVQVAELIQRNQKLEAQVLVPVREGTEEVSESSNERVEVRVARVSETTSEEERTIDLQIFVRGDSANLSNIVIRILEFLKQHRNVNLMSVEATARTTESRSLNRVILRLRIEEAVAFEDAPQDEDALKDIVFEDPPYDEDAVEVIVFEDPLRDEDVGEDAVVEDPPNDEDAVVEDPPNDEDAVEDAIFEDPPQDQDQV</sequence>
<dbReference type="Pfam" id="PF00010">
    <property type="entry name" value="HLH"/>
    <property type="match status" value="1"/>
</dbReference>
<name>A0A067KNI5_JATCU</name>
<feature type="domain" description="BHLH" evidence="7">
    <location>
        <begin position="362"/>
        <end position="413"/>
    </location>
</feature>
<evidence type="ECO:0000313" key="8">
    <source>
        <dbReference type="EMBL" id="KDP33845.1"/>
    </source>
</evidence>
<evidence type="ECO:0000259" key="7">
    <source>
        <dbReference type="PROSITE" id="PS50888"/>
    </source>
</evidence>
<dbReference type="Pfam" id="PF23133">
    <property type="entry name" value="DUF7050"/>
    <property type="match status" value="1"/>
</dbReference>
<evidence type="ECO:0000256" key="2">
    <source>
        <dbReference type="ARBA" id="ARBA00023015"/>
    </source>
</evidence>
<dbReference type="InterPro" id="IPR011598">
    <property type="entry name" value="bHLH_dom"/>
</dbReference>
<gene>
    <name evidence="8" type="ORF">JCGZ_07416</name>
</gene>
<feature type="compositionally biased region" description="Acidic residues" evidence="6">
    <location>
        <begin position="568"/>
        <end position="611"/>
    </location>
</feature>
<feature type="compositionally biased region" description="Polar residues" evidence="6">
    <location>
        <begin position="198"/>
        <end position="217"/>
    </location>
</feature>
<accession>A0A067KNI5</accession>
<evidence type="ECO:0000256" key="6">
    <source>
        <dbReference type="SAM" id="MobiDB-lite"/>
    </source>
</evidence>
<dbReference type="OrthoDB" id="5778525at2759"/>
<evidence type="ECO:0000256" key="4">
    <source>
        <dbReference type="ARBA" id="ARBA00023163"/>
    </source>
</evidence>
<dbReference type="PANTHER" id="PTHR46665:SF1">
    <property type="entry name" value="SPERMATOGENESIS- AND OOGENESIS-SPECIFIC BASIC HELIX-LOOP-HELIX-CONTAINING PROTEIN 1"/>
    <property type="match status" value="1"/>
</dbReference>
<dbReference type="EMBL" id="KK914539">
    <property type="protein sequence ID" value="KDP33845.1"/>
    <property type="molecule type" value="Genomic_DNA"/>
</dbReference>
<keyword evidence="4" id="KW-0804">Transcription</keyword>
<keyword evidence="2" id="KW-0805">Transcription regulation</keyword>
<dbReference type="SMART" id="SM00353">
    <property type="entry name" value="HLH"/>
    <property type="match status" value="1"/>
</dbReference>
<protein>
    <recommendedName>
        <fullName evidence="7">BHLH domain-containing protein</fullName>
    </recommendedName>
</protein>
<feature type="compositionally biased region" description="Low complexity" evidence="6">
    <location>
        <begin position="170"/>
        <end position="183"/>
    </location>
</feature>
<keyword evidence="5" id="KW-0539">Nucleus</keyword>
<evidence type="ECO:0000256" key="3">
    <source>
        <dbReference type="ARBA" id="ARBA00023125"/>
    </source>
</evidence>
<comment type="subcellular location">
    <subcellularLocation>
        <location evidence="1">Nucleus</location>
    </subcellularLocation>
</comment>
<dbReference type="InterPro" id="IPR055478">
    <property type="entry name" value="DUF7050"/>
</dbReference>
<proteinExistence type="predicted"/>
<dbReference type="Gene3D" id="4.10.280.10">
    <property type="entry name" value="Helix-loop-helix DNA-binding domain"/>
    <property type="match status" value="1"/>
</dbReference>
<organism evidence="8 9">
    <name type="scientific">Jatropha curcas</name>
    <name type="common">Barbados nut</name>
    <dbReference type="NCBI Taxonomy" id="180498"/>
    <lineage>
        <taxon>Eukaryota</taxon>
        <taxon>Viridiplantae</taxon>
        <taxon>Streptophyta</taxon>
        <taxon>Embryophyta</taxon>
        <taxon>Tracheophyta</taxon>
        <taxon>Spermatophyta</taxon>
        <taxon>Magnoliopsida</taxon>
        <taxon>eudicotyledons</taxon>
        <taxon>Gunneridae</taxon>
        <taxon>Pentapetalae</taxon>
        <taxon>rosids</taxon>
        <taxon>fabids</taxon>
        <taxon>Malpighiales</taxon>
        <taxon>Euphorbiaceae</taxon>
        <taxon>Crotonoideae</taxon>
        <taxon>Jatropheae</taxon>
        <taxon>Jatropha</taxon>
    </lineage>
</organism>
<dbReference type="Pfam" id="PF23132">
    <property type="entry name" value="DUF7049"/>
    <property type="match status" value="1"/>
</dbReference>
<evidence type="ECO:0000313" key="9">
    <source>
        <dbReference type="Proteomes" id="UP000027138"/>
    </source>
</evidence>
<dbReference type="PANTHER" id="PTHR46665">
    <property type="entry name" value="TRANSCRIPTION FACTOR BHLH041-RELATED-RELATED"/>
    <property type="match status" value="1"/>
</dbReference>
<dbReference type="STRING" id="180498.A0A067KNI5"/>
<reference evidence="8 9" key="1">
    <citation type="journal article" date="2014" name="PLoS ONE">
        <title>Global Analysis of Gene Expression Profiles in Physic Nut (Jatropha curcas L.) Seedlings Exposed to Salt Stress.</title>
        <authorList>
            <person name="Zhang L."/>
            <person name="Zhang C."/>
            <person name="Wu P."/>
            <person name="Chen Y."/>
            <person name="Li M."/>
            <person name="Jiang H."/>
            <person name="Wu G."/>
        </authorList>
    </citation>
    <scope>NUCLEOTIDE SEQUENCE [LARGE SCALE GENOMIC DNA]</scope>
    <source>
        <strain evidence="9">cv. GZQX0401</strain>
        <tissue evidence="8">Young leaves</tissue>
    </source>
</reference>
<evidence type="ECO:0000256" key="1">
    <source>
        <dbReference type="ARBA" id="ARBA00004123"/>
    </source>
</evidence>
<dbReference type="GO" id="GO:0005634">
    <property type="term" value="C:nucleus"/>
    <property type="evidence" value="ECO:0007669"/>
    <property type="project" value="UniProtKB-SubCell"/>
</dbReference>
<dbReference type="InterPro" id="IPR044658">
    <property type="entry name" value="bHLH92/bHLH041-like"/>
</dbReference>
<keyword evidence="9" id="KW-1185">Reference proteome</keyword>
<dbReference type="InterPro" id="IPR036638">
    <property type="entry name" value="HLH_DNA-bd_sf"/>
</dbReference>
<dbReference type="SUPFAM" id="SSF47459">
    <property type="entry name" value="HLH, helix-loop-helix DNA-binding domain"/>
    <property type="match status" value="1"/>
</dbReference>
<dbReference type="Proteomes" id="UP000027138">
    <property type="component" value="Unassembled WGS sequence"/>
</dbReference>
<dbReference type="GO" id="GO:0003677">
    <property type="term" value="F:DNA binding"/>
    <property type="evidence" value="ECO:0007669"/>
    <property type="project" value="UniProtKB-KW"/>
</dbReference>
<dbReference type="InterPro" id="IPR055477">
    <property type="entry name" value="DUF7049"/>
</dbReference>
<dbReference type="PROSITE" id="PS50888">
    <property type="entry name" value="BHLH"/>
    <property type="match status" value="1"/>
</dbReference>
<keyword evidence="3" id="KW-0238">DNA-binding</keyword>
<feature type="region of interest" description="Disordered" evidence="6">
    <location>
        <begin position="162"/>
        <end position="217"/>
    </location>
</feature>
<dbReference type="InterPro" id="IPR045239">
    <property type="entry name" value="bHLH95_bHLH"/>
</dbReference>
<dbReference type="AlphaFoldDB" id="A0A067KNI5"/>
<dbReference type="GO" id="GO:0046983">
    <property type="term" value="F:protein dimerization activity"/>
    <property type="evidence" value="ECO:0007669"/>
    <property type="project" value="InterPro"/>
</dbReference>